<accession>A0AA88GT54</accession>
<feature type="compositionally biased region" description="Basic residues" evidence="2">
    <location>
        <begin position="119"/>
        <end position="133"/>
    </location>
</feature>
<dbReference type="Proteomes" id="UP000816034">
    <property type="component" value="Unassembled WGS sequence"/>
</dbReference>
<dbReference type="GeneID" id="68096794"/>
<dbReference type="EMBL" id="PYSW02000020">
    <property type="protein sequence ID" value="KAG2383668.1"/>
    <property type="molecule type" value="Genomic_DNA"/>
</dbReference>
<reference evidence="3 4" key="1">
    <citation type="journal article" date="2018" name="BMC Genomics">
        <title>The genome of Naegleria lovaniensis, the basis for a comparative approach to unravel pathogenicity factors of the human pathogenic amoeba N. fowleri.</title>
        <authorList>
            <person name="Liechti N."/>
            <person name="Schurch N."/>
            <person name="Bruggmann R."/>
            <person name="Wittwer M."/>
        </authorList>
    </citation>
    <scope>NUCLEOTIDE SEQUENCE [LARGE SCALE GENOMIC DNA]</scope>
    <source>
        <strain evidence="3 4">ATCC 30569</strain>
    </source>
</reference>
<evidence type="ECO:0000313" key="3">
    <source>
        <dbReference type="EMBL" id="KAG2383668.1"/>
    </source>
</evidence>
<comment type="caution">
    <text evidence="3">The sequence shown here is derived from an EMBL/GenBank/DDBJ whole genome shotgun (WGS) entry which is preliminary data.</text>
</comment>
<evidence type="ECO:0000313" key="4">
    <source>
        <dbReference type="Proteomes" id="UP000816034"/>
    </source>
</evidence>
<keyword evidence="1" id="KW-0175">Coiled coil</keyword>
<feature type="compositionally biased region" description="Low complexity" evidence="2">
    <location>
        <begin position="1"/>
        <end position="23"/>
    </location>
</feature>
<protein>
    <recommendedName>
        <fullName evidence="5">Coiled-coil domain-containing protein 86</fullName>
    </recommendedName>
</protein>
<feature type="coiled-coil region" evidence="1">
    <location>
        <begin position="59"/>
        <end position="107"/>
    </location>
</feature>
<evidence type="ECO:0000256" key="1">
    <source>
        <dbReference type="SAM" id="Coils"/>
    </source>
</evidence>
<evidence type="ECO:0000256" key="2">
    <source>
        <dbReference type="SAM" id="MobiDB-lite"/>
    </source>
</evidence>
<dbReference type="AlphaFoldDB" id="A0AA88GT54"/>
<gene>
    <name evidence="3" type="ORF">C9374_004339</name>
</gene>
<feature type="region of interest" description="Disordered" evidence="2">
    <location>
        <begin position="115"/>
        <end position="135"/>
    </location>
</feature>
<name>A0AA88GT54_NAELO</name>
<dbReference type="RefSeq" id="XP_044549347.1">
    <property type="nucleotide sequence ID" value="XM_044693967.1"/>
</dbReference>
<evidence type="ECO:0008006" key="5">
    <source>
        <dbReference type="Google" id="ProtNLM"/>
    </source>
</evidence>
<organism evidence="3 4">
    <name type="scientific">Naegleria lovaniensis</name>
    <name type="common">Amoeba</name>
    <dbReference type="NCBI Taxonomy" id="51637"/>
    <lineage>
        <taxon>Eukaryota</taxon>
        <taxon>Discoba</taxon>
        <taxon>Heterolobosea</taxon>
        <taxon>Tetramitia</taxon>
        <taxon>Eutetramitia</taxon>
        <taxon>Vahlkampfiidae</taxon>
        <taxon>Naegleria</taxon>
    </lineage>
</organism>
<keyword evidence="4" id="KW-1185">Reference proteome</keyword>
<sequence>MSEQASRNTTSSVSSSTSETTTTAQKPKYTPGTYVPVSKTVYKSGKVWKQQKDRFSVKKTRAKETYEEQMEKKKELQEMKQIEQQIKAEMEEENKIEKRKMEQRRQARIERIIRENKNKPLKQGRGKCMGRNKRLTEKDVHRVKIFHETQGLF</sequence>
<proteinExistence type="predicted"/>
<feature type="region of interest" description="Disordered" evidence="2">
    <location>
        <begin position="1"/>
        <end position="36"/>
    </location>
</feature>